<keyword evidence="10" id="KW-1185">Reference proteome</keyword>
<comment type="function">
    <text evidence="6">Arginine methyltransferase that can both catalyze the formation of omega-N monomethylarginine (MMA) and symmetrical dimethylarginine (sDMA).</text>
</comment>
<dbReference type="FunFam" id="3.40.50.150:FF:000071">
    <property type="entry name" value="Protein arginine N-methyltransferase 7"/>
    <property type="match status" value="1"/>
</dbReference>
<gene>
    <name evidence="9" type="ORF">L798_10428</name>
</gene>
<dbReference type="FunCoup" id="A0A067R8B3">
    <property type="interactions" value="1864"/>
</dbReference>
<dbReference type="Pfam" id="PF22528">
    <property type="entry name" value="PRMT_C"/>
    <property type="match status" value="2"/>
</dbReference>
<dbReference type="InterPro" id="IPR025799">
    <property type="entry name" value="Arg_MeTrfase"/>
</dbReference>
<dbReference type="InterPro" id="IPR014644">
    <property type="entry name" value="MeTrfase_PRMT7"/>
</dbReference>
<dbReference type="GO" id="GO:0032259">
    <property type="term" value="P:methylation"/>
    <property type="evidence" value="ECO:0007669"/>
    <property type="project" value="UniProtKB-KW"/>
</dbReference>
<feature type="domain" description="Protein arginine N-methyltransferase" evidence="8">
    <location>
        <begin position="194"/>
        <end position="356"/>
    </location>
</feature>
<protein>
    <recommendedName>
        <fullName evidence="6">Protein arginine N-methyltransferase</fullName>
        <ecNumber evidence="6">2.1.1.-</ecNumber>
    </recommendedName>
</protein>
<dbReference type="STRING" id="136037.A0A067R8B3"/>
<dbReference type="FunFam" id="3.40.50.150:FF:000070">
    <property type="entry name" value="Protein arginine N-methyltransferase 7"/>
    <property type="match status" value="1"/>
</dbReference>
<sequence>MNRVNWLIKGACYNFRRMSVFTIKVNSVTGKSEWELQNEDYDYHQEIARSAFADMLHDTERNQKYYLGVKLAIEKIHSMGKKAHVLDIGTGTGLLSLMAAKSGADTVVACEAFQPMAECARKIISDNGLEGKIRVIPKRSTDMTVGTDGDMEHRANVLVTEVFDTELIGEGAIATFRHAHEELLEKDCIVVPSSATVYVQVVGSQLAQNWNKLQPISDVDGSTVLLDTPVMIQQCSGAAAVHDIQLSQFPRDQFYSVIPPVPVFRFDWSGKVPLLKERSNVLDLVSSDDGVAQVVFMWWDLVMDLNGEVILSCAPVWAHPLTENGHVLPWRDHWMQAVYYLPKEIPVRKRDELVLVSHHDEYSFWFHLFNNNDWCGDQLYKRPVCDCGLHIAFGRTRIGAINDADRNYKYVSALREYVTSDSICLCLSDGSLLGPLAAQLGAKRVYCIDGNTLTRHVIQDYIKHNNLQDKVVVLSSVRDLVALVETHDKITLVFGEPHFVTTLLPWQNIYFWYLKNEVSQFLSPSAATLPVGATVWAMALQFSDLWKIRAPLHSVEGFKMTEFDKLIENSSSISDSPIEAQPLWEYHCEALTQPFCVMDFNFTKNIEDTVETEGKVNCEGCGTCHGIALWVDWDLDGNLKHAISTGPRQTVQINKKVAWDMHTRQGVYFFQTHKLVDTASNFYYKVQFRPLEGHVHFHFDIKPLLNKVFSSKI</sequence>
<evidence type="ECO:0000313" key="9">
    <source>
        <dbReference type="EMBL" id="KDR15803.1"/>
    </source>
</evidence>
<keyword evidence="4" id="KW-0677">Repeat</keyword>
<keyword evidence="1 7" id="KW-0489">Methyltransferase</keyword>
<evidence type="ECO:0000256" key="7">
    <source>
        <dbReference type="PROSITE-ProRule" id="PRU01015"/>
    </source>
</evidence>
<evidence type="ECO:0000256" key="3">
    <source>
        <dbReference type="ARBA" id="ARBA00022691"/>
    </source>
</evidence>
<keyword evidence="2 7" id="KW-0808">Transferase</keyword>
<dbReference type="PIRSF" id="PIRSF036946">
    <property type="entry name" value="Arg_N-mtase"/>
    <property type="match status" value="1"/>
</dbReference>
<dbReference type="CDD" id="cd02440">
    <property type="entry name" value="AdoMet_MTases"/>
    <property type="match status" value="1"/>
</dbReference>
<evidence type="ECO:0000256" key="2">
    <source>
        <dbReference type="ARBA" id="ARBA00022679"/>
    </source>
</evidence>
<dbReference type="Proteomes" id="UP000027135">
    <property type="component" value="Unassembled WGS sequence"/>
</dbReference>
<dbReference type="PANTHER" id="PTHR11006">
    <property type="entry name" value="PROTEIN ARGININE N-METHYLTRANSFERASE"/>
    <property type="match status" value="1"/>
</dbReference>
<proteinExistence type="inferred from homology"/>
<dbReference type="GO" id="GO:0016274">
    <property type="term" value="F:protein-arginine N-methyltransferase activity"/>
    <property type="evidence" value="ECO:0007669"/>
    <property type="project" value="InterPro"/>
</dbReference>
<feature type="domain" description="Protein arginine N-methyltransferase" evidence="8">
    <location>
        <begin position="533"/>
        <end position="693"/>
    </location>
</feature>
<dbReference type="PROSITE" id="PS51678">
    <property type="entry name" value="SAM_MT_PRMT"/>
    <property type="match status" value="2"/>
</dbReference>
<dbReference type="OrthoDB" id="412876at2759"/>
<reference evidence="9 10" key="1">
    <citation type="journal article" date="2014" name="Nat. Commun.">
        <title>Molecular traces of alternative social organization in a termite genome.</title>
        <authorList>
            <person name="Terrapon N."/>
            <person name="Li C."/>
            <person name="Robertson H.M."/>
            <person name="Ji L."/>
            <person name="Meng X."/>
            <person name="Booth W."/>
            <person name="Chen Z."/>
            <person name="Childers C.P."/>
            <person name="Glastad K.M."/>
            <person name="Gokhale K."/>
            <person name="Gowin J."/>
            <person name="Gronenberg W."/>
            <person name="Hermansen R.A."/>
            <person name="Hu H."/>
            <person name="Hunt B.G."/>
            <person name="Huylmans A.K."/>
            <person name="Khalil S.M."/>
            <person name="Mitchell R.D."/>
            <person name="Munoz-Torres M.C."/>
            <person name="Mustard J.A."/>
            <person name="Pan H."/>
            <person name="Reese J.T."/>
            <person name="Scharf M.E."/>
            <person name="Sun F."/>
            <person name="Vogel H."/>
            <person name="Xiao J."/>
            <person name="Yang W."/>
            <person name="Yang Z."/>
            <person name="Yang Z."/>
            <person name="Zhou J."/>
            <person name="Zhu J."/>
            <person name="Brent C.S."/>
            <person name="Elsik C.G."/>
            <person name="Goodisman M.A."/>
            <person name="Liberles D.A."/>
            <person name="Roe R.M."/>
            <person name="Vargo E.L."/>
            <person name="Vilcinskas A."/>
            <person name="Wang J."/>
            <person name="Bornberg-Bauer E."/>
            <person name="Korb J."/>
            <person name="Zhang G."/>
            <person name="Liebig J."/>
        </authorList>
    </citation>
    <scope>NUCLEOTIDE SEQUENCE [LARGE SCALE GENOMIC DNA]</scope>
    <source>
        <tissue evidence="9">Whole organism</tissue>
    </source>
</reference>
<dbReference type="PANTHER" id="PTHR11006:SF4">
    <property type="entry name" value="PROTEIN ARGININE N-METHYLTRANSFERASE 7"/>
    <property type="match status" value="1"/>
</dbReference>
<dbReference type="Pfam" id="PF06325">
    <property type="entry name" value="PrmA"/>
    <property type="match status" value="1"/>
</dbReference>
<evidence type="ECO:0000256" key="1">
    <source>
        <dbReference type="ARBA" id="ARBA00022603"/>
    </source>
</evidence>
<evidence type="ECO:0000313" key="10">
    <source>
        <dbReference type="Proteomes" id="UP000027135"/>
    </source>
</evidence>
<evidence type="ECO:0000259" key="8">
    <source>
        <dbReference type="Pfam" id="PF22528"/>
    </source>
</evidence>
<dbReference type="Gene3D" id="2.70.160.11">
    <property type="entry name" value="Hnrnp arginine n-methyltransferase1"/>
    <property type="match status" value="2"/>
</dbReference>
<dbReference type="SUPFAM" id="SSF53335">
    <property type="entry name" value="S-adenosyl-L-methionine-dependent methyltransferases"/>
    <property type="match status" value="2"/>
</dbReference>
<keyword evidence="3 7" id="KW-0949">S-adenosyl-L-methionine</keyword>
<evidence type="ECO:0000256" key="6">
    <source>
        <dbReference type="PIRNR" id="PIRNR036946"/>
    </source>
</evidence>
<dbReference type="EMBL" id="KK852815">
    <property type="protein sequence ID" value="KDR15803.1"/>
    <property type="molecule type" value="Genomic_DNA"/>
</dbReference>
<dbReference type="GO" id="GO:0042054">
    <property type="term" value="F:histone methyltransferase activity"/>
    <property type="evidence" value="ECO:0007669"/>
    <property type="project" value="TreeGrafter"/>
</dbReference>
<dbReference type="eggNOG" id="KOG1501">
    <property type="taxonomic scope" value="Eukaryota"/>
</dbReference>
<evidence type="ECO:0000256" key="5">
    <source>
        <dbReference type="ARBA" id="ARBA00025081"/>
    </source>
</evidence>
<dbReference type="InterPro" id="IPR029063">
    <property type="entry name" value="SAM-dependent_MTases_sf"/>
</dbReference>
<organism evidence="9 10">
    <name type="scientific">Zootermopsis nevadensis</name>
    <name type="common">Dampwood termite</name>
    <dbReference type="NCBI Taxonomy" id="136037"/>
    <lineage>
        <taxon>Eukaryota</taxon>
        <taxon>Metazoa</taxon>
        <taxon>Ecdysozoa</taxon>
        <taxon>Arthropoda</taxon>
        <taxon>Hexapoda</taxon>
        <taxon>Insecta</taxon>
        <taxon>Pterygota</taxon>
        <taxon>Neoptera</taxon>
        <taxon>Polyneoptera</taxon>
        <taxon>Dictyoptera</taxon>
        <taxon>Blattodea</taxon>
        <taxon>Blattoidea</taxon>
        <taxon>Termitoidae</taxon>
        <taxon>Termopsidae</taxon>
        <taxon>Zootermopsis</taxon>
    </lineage>
</organism>
<dbReference type="InParanoid" id="A0A067R8B3"/>
<evidence type="ECO:0000256" key="4">
    <source>
        <dbReference type="ARBA" id="ARBA00022737"/>
    </source>
</evidence>
<comment type="similarity">
    <text evidence="6">Belongs to the class I-like SAM-binding methyltransferase superfamily. Protein arginine N-methyltransferase family. PRMT7 subfamily.</text>
</comment>
<comment type="function">
    <text evidence="5">Essential arginine methyltransferase that can both catalyze the formation of omega-N monomethylarginine (MMA) and symmetrical dimethylarginine (sDMA). Specifically mediates the symmetrical dimethylation of arginine residues in the small nuclear ribonucleoproteins SmD1 and SmD3.</text>
</comment>
<dbReference type="InterPro" id="IPR055135">
    <property type="entry name" value="PRMT_dom"/>
</dbReference>
<name>A0A067R8B3_ZOONE</name>
<dbReference type="Gene3D" id="3.40.50.150">
    <property type="entry name" value="Vaccinia Virus protein VP39"/>
    <property type="match status" value="2"/>
</dbReference>
<accession>A0A067R8B3</accession>
<dbReference type="OMA" id="CHHDEYS"/>
<dbReference type="EC" id="2.1.1.-" evidence="6"/>
<dbReference type="AlphaFoldDB" id="A0A067R8B3"/>